<name>A0A9Q4EYQ0_MEDGN</name>
<sequence length="428" mass="47385">MGERIYFADKETLDKTHANTEAILAAVEGDDGKHKNHIRLGIKIDKNNSNPKTRVEYLYDAVGMTPAAMDYSNGVFNYGSWENEYFAAKDKNYACMVKFDGTEDYKLNPNDYSKKADGTESDVANVAYGGNAMAAFVGGWLCQYETKTHEYIIWSDVQYDDSYNCNHRKDQTGAIRPGFYRRIYTPTLYNNVARSISGQLSMMGKNATQERNYIKANGSEWEHTSWSEYNYIICLLKIMAKTDDLKTAYGNGNMNGYVNDSAQHYGVLQAGTLDDKGQFFGYNANNKQVKVFHTEAPWGDQWERIIGLICDHGKAKISAYGPYNFTGEGYTEVYDYVEKTGITAATGGWAKDSISTELGRLPITWSGASNTYLTAYFYINPTIVAVAIVGGDASNGAGCGFYVHLSDSASNAGWSIAPGLSCKMPLAA</sequence>
<dbReference type="AlphaFoldDB" id="A0A9Q4EYQ0"/>
<proteinExistence type="predicted"/>
<reference evidence="1" key="1">
    <citation type="submission" date="2022-11" db="EMBL/GenBank/DDBJ databases">
        <title>Temperate bacteriophages infecting mucin-degrading bacterium Ruminococcus gnavus from the human gut.</title>
        <authorList>
            <person name="Buttimer C."/>
        </authorList>
    </citation>
    <scope>NUCLEOTIDE SEQUENCE</scope>
    <source>
        <strain evidence="1">CCUG 49994</strain>
    </source>
</reference>
<protein>
    <submittedName>
        <fullName evidence="1">Uncharacterized protein</fullName>
    </submittedName>
</protein>
<gene>
    <name evidence="1" type="ORF">OZZ17_07725</name>
</gene>
<dbReference type="RefSeq" id="WP_268803501.1">
    <property type="nucleotide sequence ID" value="NZ_JAPRAY010000009.1"/>
</dbReference>
<evidence type="ECO:0000313" key="2">
    <source>
        <dbReference type="Proteomes" id="UP001079535"/>
    </source>
</evidence>
<evidence type="ECO:0000313" key="1">
    <source>
        <dbReference type="EMBL" id="MCZ0667431.1"/>
    </source>
</evidence>
<comment type="caution">
    <text evidence="1">The sequence shown here is derived from an EMBL/GenBank/DDBJ whole genome shotgun (WGS) entry which is preliminary data.</text>
</comment>
<organism evidence="1 2">
    <name type="scientific">Mediterraneibacter gnavus</name>
    <name type="common">Ruminococcus gnavus</name>
    <dbReference type="NCBI Taxonomy" id="33038"/>
    <lineage>
        <taxon>Bacteria</taxon>
        <taxon>Bacillati</taxon>
        <taxon>Bacillota</taxon>
        <taxon>Clostridia</taxon>
        <taxon>Lachnospirales</taxon>
        <taxon>Lachnospiraceae</taxon>
        <taxon>Mediterraneibacter</taxon>
    </lineage>
</organism>
<dbReference type="EMBL" id="JAPRAY010000009">
    <property type="protein sequence ID" value="MCZ0667431.1"/>
    <property type="molecule type" value="Genomic_DNA"/>
</dbReference>
<dbReference type="Proteomes" id="UP001079535">
    <property type="component" value="Unassembled WGS sequence"/>
</dbReference>
<accession>A0A9Q4EYQ0</accession>